<keyword evidence="2" id="KW-1185">Reference proteome</keyword>
<dbReference type="SUPFAM" id="SSF69635">
    <property type="entry name" value="Type III secretory system chaperone-like"/>
    <property type="match status" value="1"/>
</dbReference>
<protein>
    <recommendedName>
        <fullName evidence="3">Invasion protein B family protein</fullName>
    </recommendedName>
</protein>
<evidence type="ECO:0008006" key="3">
    <source>
        <dbReference type="Google" id="ProtNLM"/>
    </source>
</evidence>
<dbReference type="AlphaFoldDB" id="A0A918UBH8"/>
<dbReference type="CDD" id="cd17035">
    <property type="entry name" value="T3SC_IB_Spa15-like"/>
    <property type="match status" value="1"/>
</dbReference>
<accession>A0A918UBH8</accession>
<dbReference type="PRINTS" id="PR01305">
    <property type="entry name" value="SSPAKPROTEIN"/>
</dbReference>
<sequence length="137" mass="15279">MYSHNLDIARLVRDALTESGCSESLIGDLDGHSTIALDFKDIPSLFVTANEDGIWIWSRIAEYNPAAIDNRAAAILQHLMSGSAFMVAGHPVLTVGEGYLEYKALVKEEWLSDSQRFSEVLNGFFERIEAMDEIVNR</sequence>
<dbReference type="EMBL" id="BMYX01000019">
    <property type="protein sequence ID" value="GGY24008.1"/>
    <property type="molecule type" value="Genomic_DNA"/>
</dbReference>
<proteinExistence type="predicted"/>
<dbReference type="RefSeq" id="WP_189535733.1">
    <property type="nucleotide sequence ID" value="NZ_BMYX01000019.1"/>
</dbReference>
<comment type="caution">
    <text evidence="1">The sequence shown here is derived from an EMBL/GenBank/DDBJ whole genome shotgun (WGS) entry which is preliminary data.</text>
</comment>
<dbReference type="Gene3D" id="3.30.1460.10">
    <property type="match status" value="1"/>
</dbReference>
<name>A0A918UBH8_9NEIS</name>
<organism evidence="1 2">
    <name type="scientific">Paludibacterium paludis</name>
    <dbReference type="NCBI Taxonomy" id="1225769"/>
    <lineage>
        <taxon>Bacteria</taxon>
        <taxon>Pseudomonadati</taxon>
        <taxon>Pseudomonadota</taxon>
        <taxon>Betaproteobacteria</taxon>
        <taxon>Neisseriales</taxon>
        <taxon>Chromobacteriaceae</taxon>
        <taxon>Paludibacterium</taxon>
    </lineage>
</organism>
<evidence type="ECO:0000313" key="1">
    <source>
        <dbReference type="EMBL" id="GGY24008.1"/>
    </source>
</evidence>
<reference evidence="1" key="1">
    <citation type="journal article" date="2014" name="Int. J. Syst. Evol. Microbiol.">
        <title>Complete genome sequence of Corynebacterium casei LMG S-19264T (=DSM 44701T), isolated from a smear-ripened cheese.</title>
        <authorList>
            <consortium name="US DOE Joint Genome Institute (JGI-PGF)"/>
            <person name="Walter F."/>
            <person name="Albersmeier A."/>
            <person name="Kalinowski J."/>
            <person name="Ruckert C."/>
        </authorList>
    </citation>
    <scope>NUCLEOTIDE SEQUENCE</scope>
    <source>
        <strain evidence="1">KCTC 32182</strain>
    </source>
</reference>
<dbReference type="Proteomes" id="UP000645257">
    <property type="component" value="Unassembled WGS sequence"/>
</dbReference>
<dbReference type="InterPro" id="IPR003065">
    <property type="entry name" value="Invas_SpaK"/>
</dbReference>
<dbReference type="Pfam" id="PF03519">
    <property type="entry name" value="Invas_SpaK"/>
    <property type="match status" value="1"/>
</dbReference>
<evidence type="ECO:0000313" key="2">
    <source>
        <dbReference type="Proteomes" id="UP000645257"/>
    </source>
</evidence>
<reference evidence="1" key="2">
    <citation type="submission" date="2020-09" db="EMBL/GenBank/DDBJ databases">
        <authorList>
            <person name="Sun Q."/>
            <person name="Kim S."/>
        </authorList>
    </citation>
    <scope>NUCLEOTIDE SEQUENCE</scope>
    <source>
        <strain evidence="1">KCTC 32182</strain>
    </source>
</reference>
<gene>
    <name evidence="1" type="ORF">GCM10011289_29670</name>
</gene>